<dbReference type="Pfam" id="PF04101">
    <property type="entry name" value="Glyco_tran_28_C"/>
    <property type="match status" value="1"/>
</dbReference>
<evidence type="ECO:0000256" key="2">
    <source>
        <dbReference type="ARBA" id="ARBA00022618"/>
    </source>
</evidence>
<evidence type="ECO:0000256" key="10">
    <source>
        <dbReference type="HAMAP-Rule" id="MF_00033"/>
    </source>
</evidence>
<dbReference type="Proteomes" id="UP001204144">
    <property type="component" value="Unassembled WGS sequence"/>
</dbReference>
<dbReference type="InterPro" id="IPR006009">
    <property type="entry name" value="GlcNAc_MurG"/>
</dbReference>
<protein>
    <recommendedName>
        <fullName evidence="10">UDP-N-acetylglucosamine--N-acetylmuramyl-(pentapeptide) pyrophosphoryl-undecaprenol N-acetylglucosamine transferase</fullName>
        <ecNumber evidence="10">2.4.1.227</ecNumber>
    </recommendedName>
    <alternativeName>
        <fullName evidence="10">Undecaprenyl-PP-MurNAc-pentapeptide-UDPGlcNAc GlcNAc transferase</fullName>
    </alternativeName>
</protein>
<name>A0AAE3KSQ7_9BACT</name>
<evidence type="ECO:0000256" key="9">
    <source>
        <dbReference type="ARBA" id="ARBA00023316"/>
    </source>
</evidence>
<dbReference type="InterPro" id="IPR007235">
    <property type="entry name" value="Glyco_trans_28_C"/>
</dbReference>
<dbReference type="GO" id="GO:0009252">
    <property type="term" value="P:peptidoglycan biosynthetic process"/>
    <property type="evidence" value="ECO:0007669"/>
    <property type="project" value="UniProtKB-UniRule"/>
</dbReference>
<feature type="binding site" evidence="10">
    <location>
        <begin position="274"/>
        <end position="279"/>
    </location>
    <ligand>
        <name>UDP-N-acetyl-alpha-D-glucosamine</name>
        <dbReference type="ChEBI" id="CHEBI:57705"/>
    </ligand>
</feature>
<dbReference type="GO" id="GO:0005975">
    <property type="term" value="P:carbohydrate metabolic process"/>
    <property type="evidence" value="ECO:0007669"/>
    <property type="project" value="InterPro"/>
</dbReference>
<dbReference type="GO" id="GO:0008360">
    <property type="term" value="P:regulation of cell shape"/>
    <property type="evidence" value="ECO:0007669"/>
    <property type="project" value="UniProtKB-KW"/>
</dbReference>
<comment type="function">
    <text evidence="10">Cell wall formation. Catalyzes the transfer of a GlcNAc subunit on undecaprenyl-pyrophosphoryl-MurNAc-pentapeptide (lipid intermediate I) to form undecaprenyl-pyrophosphoryl-MurNAc-(pentapeptide)GlcNAc (lipid intermediate II).</text>
</comment>
<dbReference type="GO" id="GO:0050511">
    <property type="term" value="F:undecaprenyldiphospho-muramoylpentapeptide beta-N-acetylglucosaminyltransferase activity"/>
    <property type="evidence" value="ECO:0007669"/>
    <property type="project" value="UniProtKB-UniRule"/>
</dbReference>
<comment type="subcellular location">
    <subcellularLocation>
        <location evidence="10">Cell membrane</location>
        <topology evidence="10">Peripheral membrane protein</topology>
        <orientation evidence="10">Cytoplasmic side</orientation>
    </subcellularLocation>
</comment>
<dbReference type="CDD" id="cd03785">
    <property type="entry name" value="GT28_MurG"/>
    <property type="match status" value="1"/>
</dbReference>
<evidence type="ECO:0000256" key="3">
    <source>
        <dbReference type="ARBA" id="ARBA00022676"/>
    </source>
</evidence>
<proteinExistence type="inferred from homology"/>
<dbReference type="RefSeq" id="WP_255037389.1">
    <property type="nucleotide sequence ID" value="NZ_RJUF01000033.1"/>
</dbReference>
<feature type="binding site" evidence="10">
    <location>
        <position position="169"/>
    </location>
    <ligand>
        <name>UDP-N-acetyl-alpha-D-glucosamine</name>
        <dbReference type="ChEBI" id="CHEBI:57705"/>
    </ligand>
</feature>
<evidence type="ECO:0000256" key="8">
    <source>
        <dbReference type="ARBA" id="ARBA00023306"/>
    </source>
</evidence>
<dbReference type="EC" id="2.4.1.227" evidence="10"/>
<keyword evidence="5 10" id="KW-0133">Cell shape</keyword>
<keyword evidence="4 10" id="KW-0808">Transferase</keyword>
<comment type="similarity">
    <text evidence="10">Belongs to the glycosyltransferase 28 family. MurG subfamily.</text>
</comment>
<evidence type="ECO:0000256" key="4">
    <source>
        <dbReference type="ARBA" id="ARBA00022679"/>
    </source>
</evidence>
<evidence type="ECO:0000256" key="7">
    <source>
        <dbReference type="ARBA" id="ARBA00023136"/>
    </source>
</evidence>
<dbReference type="AlphaFoldDB" id="A0AAE3KSQ7"/>
<sequence>MNNELRVIISGGGTGGHIFPAVAIANEIKAQKPNSKILFVGALGKMEMEKVPKAGYEIVGLPIAGFNRSNMLANVSFPYKLIKSLILAIKVLRNFKPDIAIGVGGFASGPTLRMANLLGIKTLIQEQNSYAGVTNKILSKKAEKVCVAYPNMEKFFDKDKIVFTGNPVRGDLAKIEISSAEAKKSFGLEPDRKTLLIIGGSLGALSINKGISNGLKDILNADLQVIWQTGKTYIDQARETVANLQTSRVYVSDFIYEMDKAYAAADLVVSRAGALSVSELSLVGKAAILVPYPFAAEDHQTQNALSLTSKDAAILVKDAEIADHLVDSIVELAENATKLRVLSENILKFAKPHAAKEIVEEIFKVTQK</sequence>
<reference evidence="13 14" key="1">
    <citation type="submission" date="2018-11" db="EMBL/GenBank/DDBJ databases">
        <title>Novel bacteria species description.</title>
        <authorList>
            <person name="Han J.-H."/>
        </authorList>
    </citation>
    <scope>NUCLEOTIDE SEQUENCE [LARGE SCALE GENOMIC DNA]</scope>
    <source>
        <strain evidence="13 14">KCTC23259</strain>
    </source>
</reference>
<comment type="caution">
    <text evidence="13">The sequence shown here is derived from an EMBL/GenBank/DDBJ whole genome shotgun (WGS) entry which is preliminary data.</text>
</comment>
<feature type="binding site" evidence="10">
    <location>
        <position position="300"/>
    </location>
    <ligand>
        <name>UDP-N-acetyl-alpha-D-glucosamine</name>
        <dbReference type="ChEBI" id="CHEBI:57705"/>
    </ligand>
</feature>
<evidence type="ECO:0000256" key="1">
    <source>
        <dbReference type="ARBA" id="ARBA00022475"/>
    </source>
</evidence>
<evidence type="ECO:0000259" key="12">
    <source>
        <dbReference type="Pfam" id="PF04101"/>
    </source>
</evidence>
<dbReference type="EMBL" id="RJUF01000033">
    <property type="protein sequence ID" value="MCP9763612.1"/>
    <property type="molecule type" value="Genomic_DNA"/>
</dbReference>
<comment type="catalytic activity">
    <reaction evidence="10">
        <text>di-trans,octa-cis-undecaprenyl diphospho-N-acetyl-alpha-D-muramoyl-L-alanyl-D-glutamyl-meso-2,6-diaminopimeloyl-D-alanyl-D-alanine + UDP-N-acetyl-alpha-D-glucosamine = di-trans,octa-cis-undecaprenyl diphospho-[N-acetyl-alpha-D-glucosaminyl-(1-&gt;4)]-N-acetyl-alpha-D-muramoyl-L-alanyl-D-glutamyl-meso-2,6-diaminopimeloyl-D-alanyl-D-alanine + UDP + H(+)</text>
        <dbReference type="Rhea" id="RHEA:31227"/>
        <dbReference type="ChEBI" id="CHEBI:15378"/>
        <dbReference type="ChEBI" id="CHEBI:57705"/>
        <dbReference type="ChEBI" id="CHEBI:58223"/>
        <dbReference type="ChEBI" id="CHEBI:61387"/>
        <dbReference type="ChEBI" id="CHEBI:61388"/>
        <dbReference type="EC" id="2.4.1.227"/>
    </reaction>
</comment>
<feature type="domain" description="Glycosyl transferase family 28 C-terminal" evidence="12">
    <location>
        <begin position="194"/>
        <end position="357"/>
    </location>
</feature>
<keyword evidence="14" id="KW-1185">Reference proteome</keyword>
<dbReference type="PANTHER" id="PTHR21015:SF22">
    <property type="entry name" value="GLYCOSYLTRANSFERASE"/>
    <property type="match status" value="1"/>
</dbReference>
<keyword evidence="8 10" id="KW-0131">Cell cycle</keyword>
<feature type="binding site" evidence="10">
    <location>
        <position position="128"/>
    </location>
    <ligand>
        <name>UDP-N-acetyl-alpha-D-glucosamine</name>
        <dbReference type="ChEBI" id="CHEBI:57705"/>
    </ligand>
</feature>
<feature type="binding site" evidence="10">
    <location>
        <position position="201"/>
    </location>
    <ligand>
        <name>UDP-N-acetyl-alpha-D-glucosamine</name>
        <dbReference type="ChEBI" id="CHEBI:57705"/>
    </ligand>
</feature>
<evidence type="ECO:0000313" key="13">
    <source>
        <dbReference type="EMBL" id="MCP9763612.1"/>
    </source>
</evidence>
<organism evidence="13 14">
    <name type="scientific">Lacihabitans soyangensis</name>
    <dbReference type="NCBI Taxonomy" id="869394"/>
    <lineage>
        <taxon>Bacteria</taxon>
        <taxon>Pseudomonadati</taxon>
        <taxon>Bacteroidota</taxon>
        <taxon>Cytophagia</taxon>
        <taxon>Cytophagales</taxon>
        <taxon>Leadbetterellaceae</taxon>
        <taxon>Lacihabitans</taxon>
    </lineage>
</organism>
<dbReference type="InterPro" id="IPR004276">
    <property type="entry name" value="GlycoTrans_28_N"/>
</dbReference>
<keyword evidence="6 10" id="KW-0573">Peptidoglycan synthesis</keyword>
<keyword evidence="2 10" id="KW-0132">Cell division</keyword>
<evidence type="ECO:0000256" key="5">
    <source>
        <dbReference type="ARBA" id="ARBA00022960"/>
    </source>
</evidence>
<dbReference type="NCBIfam" id="TIGR01133">
    <property type="entry name" value="murG"/>
    <property type="match status" value="1"/>
</dbReference>
<accession>A0AAE3KSQ7</accession>
<feature type="binding site" evidence="10">
    <location>
        <position position="255"/>
    </location>
    <ligand>
        <name>UDP-N-acetyl-alpha-D-glucosamine</name>
        <dbReference type="ChEBI" id="CHEBI:57705"/>
    </ligand>
</feature>
<feature type="binding site" evidence="10">
    <location>
        <begin position="14"/>
        <end position="16"/>
    </location>
    <ligand>
        <name>UDP-N-acetyl-alpha-D-glucosamine</name>
        <dbReference type="ChEBI" id="CHEBI:57705"/>
    </ligand>
</feature>
<dbReference type="GO" id="GO:0005886">
    <property type="term" value="C:plasma membrane"/>
    <property type="evidence" value="ECO:0007669"/>
    <property type="project" value="UniProtKB-SubCell"/>
</dbReference>
<dbReference type="Pfam" id="PF03033">
    <property type="entry name" value="Glyco_transf_28"/>
    <property type="match status" value="1"/>
</dbReference>
<dbReference type="GO" id="GO:0071555">
    <property type="term" value="P:cell wall organization"/>
    <property type="evidence" value="ECO:0007669"/>
    <property type="project" value="UniProtKB-KW"/>
</dbReference>
<dbReference type="Gene3D" id="3.40.50.2000">
    <property type="entry name" value="Glycogen Phosphorylase B"/>
    <property type="match status" value="2"/>
</dbReference>
<dbReference type="PANTHER" id="PTHR21015">
    <property type="entry name" value="UDP-N-ACETYLGLUCOSAMINE--N-ACETYLMURAMYL-(PENTAPEPTIDE) PYROPHOSPHORYL-UNDECAPRENOL N-ACETYLGLUCOSAMINE TRANSFERASE 1"/>
    <property type="match status" value="1"/>
</dbReference>
<evidence type="ECO:0000256" key="6">
    <source>
        <dbReference type="ARBA" id="ARBA00022984"/>
    </source>
</evidence>
<feature type="domain" description="Glycosyltransferase family 28 N-terminal" evidence="11">
    <location>
        <begin position="7"/>
        <end position="146"/>
    </location>
</feature>
<dbReference type="GO" id="GO:0051301">
    <property type="term" value="P:cell division"/>
    <property type="evidence" value="ECO:0007669"/>
    <property type="project" value="UniProtKB-KW"/>
</dbReference>
<keyword evidence="7 10" id="KW-0472">Membrane</keyword>
<comment type="pathway">
    <text evidence="10">Cell wall biogenesis; peptidoglycan biosynthesis.</text>
</comment>
<keyword evidence="1 10" id="KW-1003">Cell membrane</keyword>
<gene>
    <name evidence="10 13" type="primary">murG</name>
    <name evidence="13" type="ORF">EGI31_11650</name>
</gene>
<keyword evidence="9 10" id="KW-0961">Cell wall biogenesis/degradation</keyword>
<dbReference type="SUPFAM" id="SSF53756">
    <property type="entry name" value="UDP-Glycosyltransferase/glycogen phosphorylase"/>
    <property type="match status" value="1"/>
</dbReference>
<keyword evidence="3 10" id="KW-0328">Glycosyltransferase</keyword>
<evidence type="ECO:0000259" key="11">
    <source>
        <dbReference type="Pfam" id="PF03033"/>
    </source>
</evidence>
<evidence type="ECO:0000313" key="14">
    <source>
        <dbReference type="Proteomes" id="UP001204144"/>
    </source>
</evidence>
<dbReference type="HAMAP" id="MF_00033">
    <property type="entry name" value="MurG"/>
    <property type="match status" value="1"/>
</dbReference>